<accession>A0A167GPV7</accession>
<dbReference type="InterPro" id="IPR001466">
    <property type="entry name" value="Beta-lactam-related"/>
</dbReference>
<keyword evidence="3" id="KW-1185">Reference proteome</keyword>
<gene>
    <name evidence="2" type="ORF">CALVIDRAFT_568755</name>
</gene>
<reference evidence="2 3" key="1">
    <citation type="journal article" date="2016" name="Mol. Biol. Evol.">
        <title>Comparative Genomics of Early-Diverging Mushroom-Forming Fungi Provides Insights into the Origins of Lignocellulose Decay Capabilities.</title>
        <authorList>
            <person name="Nagy L.G."/>
            <person name="Riley R."/>
            <person name="Tritt A."/>
            <person name="Adam C."/>
            <person name="Daum C."/>
            <person name="Floudas D."/>
            <person name="Sun H."/>
            <person name="Yadav J.S."/>
            <person name="Pangilinan J."/>
            <person name="Larsson K.H."/>
            <person name="Matsuura K."/>
            <person name="Barry K."/>
            <person name="Labutti K."/>
            <person name="Kuo R."/>
            <person name="Ohm R.A."/>
            <person name="Bhattacharya S.S."/>
            <person name="Shirouzu T."/>
            <person name="Yoshinaga Y."/>
            <person name="Martin F.M."/>
            <person name="Grigoriev I.V."/>
            <person name="Hibbett D.S."/>
        </authorList>
    </citation>
    <scope>NUCLEOTIDE SEQUENCE [LARGE SCALE GENOMIC DNA]</scope>
    <source>
        <strain evidence="2 3">TUFC12733</strain>
    </source>
</reference>
<dbReference type="Proteomes" id="UP000076738">
    <property type="component" value="Unassembled WGS sequence"/>
</dbReference>
<organism evidence="2 3">
    <name type="scientific">Calocera viscosa (strain TUFC12733)</name>
    <dbReference type="NCBI Taxonomy" id="1330018"/>
    <lineage>
        <taxon>Eukaryota</taxon>
        <taxon>Fungi</taxon>
        <taxon>Dikarya</taxon>
        <taxon>Basidiomycota</taxon>
        <taxon>Agaricomycotina</taxon>
        <taxon>Dacrymycetes</taxon>
        <taxon>Dacrymycetales</taxon>
        <taxon>Dacrymycetaceae</taxon>
        <taxon>Calocera</taxon>
    </lineage>
</organism>
<dbReference type="InterPro" id="IPR050789">
    <property type="entry name" value="Diverse_Enzym_Activities"/>
</dbReference>
<sequence>MSGSLSELKTKLDALLAGATAPGEAGVPGVSLVVVRRGGTVYEGSAGVVDFESGKSFTVDTVVWIASMTKAMTSVAALQCIERGLIGLDDDVSPLVPELRDVKLIDRTAPNFDAGEYTFTPAKEKITLRRLLTHSNGLIYGHAYPHGVQYMIRNQIPSVKAASRAAFKFPSFHEAGKEWHYGMGIDYAALVVEALQHDRLGHIFQKEIRGPLGMDATVFNLTPQLLERKSTLFQRQADGKAVKREDEWPHKVELDMGGGGSWSTARDYAKFVRMLLLGGKTPSGQEVLAPATYALGMSGQLEPEAKESCNEFHKLEGTTLSKFPGAKRDYALIGMVFEEPLPTGRATGSVQWAGVANCYWLVDAKKDIGVLPSGDPEVQKLLRAVELAIYEVLAP</sequence>
<dbReference type="SUPFAM" id="SSF56601">
    <property type="entry name" value="beta-lactamase/transpeptidase-like"/>
    <property type="match status" value="1"/>
</dbReference>
<dbReference type="PANTHER" id="PTHR43283">
    <property type="entry name" value="BETA-LACTAMASE-RELATED"/>
    <property type="match status" value="1"/>
</dbReference>
<dbReference type="InterPro" id="IPR012338">
    <property type="entry name" value="Beta-lactam/transpept-like"/>
</dbReference>
<dbReference type="OrthoDB" id="428260at2759"/>
<dbReference type="Gene3D" id="3.40.710.10">
    <property type="entry name" value="DD-peptidase/beta-lactamase superfamily"/>
    <property type="match status" value="1"/>
</dbReference>
<name>A0A167GPV7_CALVF</name>
<dbReference type="Pfam" id="PF00144">
    <property type="entry name" value="Beta-lactamase"/>
    <property type="match status" value="1"/>
</dbReference>
<evidence type="ECO:0000313" key="2">
    <source>
        <dbReference type="EMBL" id="KZO90782.1"/>
    </source>
</evidence>
<feature type="domain" description="Beta-lactamase-related" evidence="1">
    <location>
        <begin position="23"/>
        <end position="370"/>
    </location>
</feature>
<dbReference type="AlphaFoldDB" id="A0A167GPV7"/>
<dbReference type="PANTHER" id="PTHR43283:SF3">
    <property type="entry name" value="BETA-LACTAMASE FAMILY PROTEIN (AFU_ORTHOLOGUE AFUA_5G07500)"/>
    <property type="match status" value="1"/>
</dbReference>
<evidence type="ECO:0000259" key="1">
    <source>
        <dbReference type="Pfam" id="PF00144"/>
    </source>
</evidence>
<dbReference type="STRING" id="1330018.A0A167GPV7"/>
<dbReference type="EMBL" id="KV417334">
    <property type="protein sequence ID" value="KZO90782.1"/>
    <property type="molecule type" value="Genomic_DNA"/>
</dbReference>
<protein>
    <submittedName>
        <fullName evidence="2">Beta-lactamase</fullName>
    </submittedName>
</protein>
<evidence type="ECO:0000313" key="3">
    <source>
        <dbReference type="Proteomes" id="UP000076738"/>
    </source>
</evidence>
<proteinExistence type="predicted"/>